<dbReference type="EMBL" id="BTCM01000001">
    <property type="protein sequence ID" value="GMK54146.1"/>
    <property type="molecule type" value="Genomic_DNA"/>
</dbReference>
<dbReference type="GO" id="GO:0005737">
    <property type="term" value="C:cytoplasm"/>
    <property type="evidence" value="ECO:0007669"/>
    <property type="project" value="TreeGrafter"/>
</dbReference>
<evidence type="ECO:0000256" key="9">
    <source>
        <dbReference type="ARBA" id="ARBA00047885"/>
    </source>
</evidence>
<evidence type="ECO:0000256" key="7">
    <source>
        <dbReference type="ARBA" id="ARBA00043129"/>
    </source>
</evidence>
<evidence type="ECO:0000256" key="4">
    <source>
        <dbReference type="ARBA" id="ARBA00022691"/>
    </source>
</evidence>
<accession>A0AAD3TNJ9</accession>
<evidence type="ECO:0000256" key="11">
    <source>
        <dbReference type="SAM" id="MobiDB-lite"/>
    </source>
</evidence>
<keyword evidence="3" id="KW-0808">Transferase</keyword>
<dbReference type="Pfam" id="PF05891">
    <property type="entry name" value="Methyltransf_PK"/>
    <property type="match status" value="2"/>
</dbReference>
<comment type="caution">
    <text evidence="12">The sequence shown here is derived from an EMBL/GenBank/DDBJ whole genome shotgun (WGS) entry which is preliminary data.</text>
</comment>
<evidence type="ECO:0000256" key="3">
    <source>
        <dbReference type="ARBA" id="ARBA00022679"/>
    </source>
</evidence>
<dbReference type="PANTHER" id="PTHR12753:SF0">
    <property type="entry name" value="ALPHA N-TERMINAL PROTEIN METHYLTRANSFERASE 1"/>
    <property type="match status" value="1"/>
</dbReference>
<evidence type="ECO:0000256" key="5">
    <source>
        <dbReference type="ARBA" id="ARBA00039112"/>
    </source>
</evidence>
<comment type="catalytic activity">
    <reaction evidence="10">
        <text>N-terminal L-alanyl-L-prolyl-L-lysyl-[protein] + 3 S-adenosyl-L-methionine = N-terminal N,N,N-trimethyl-L-alanyl-L-prolyl-L-lysyl-[protein] + 3 S-adenosyl-L-homocysteine + 3 H(+)</text>
        <dbReference type="Rhea" id="RHEA:54712"/>
        <dbReference type="Rhea" id="RHEA-COMP:13785"/>
        <dbReference type="Rhea" id="RHEA-COMP:13971"/>
        <dbReference type="ChEBI" id="CHEBI:15378"/>
        <dbReference type="ChEBI" id="CHEBI:57856"/>
        <dbReference type="ChEBI" id="CHEBI:59789"/>
        <dbReference type="ChEBI" id="CHEBI:138057"/>
        <dbReference type="ChEBI" id="CHEBI:138315"/>
        <dbReference type="EC" id="2.1.1.244"/>
    </reaction>
</comment>
<protein>
    <recommendedName>
        <fullName evidence="6">Alpha N-terminal protein methyltransferase 1</fullName>
        <ecNumber evidence="5">2.1.1.244</ecNumber>
    </recommendedName>
    <alternativeName>
        <fullName evidence="7">X-Pro-Lys N-terminal protein methyltransferase 1</fullName>
    </alternativeName>
</protein>
<dbReference type="Gene3D" id="3.40.50.150">
    <property type="entry name" value="Vaccinia Virus protein VP39"/>
    <property type="match status" value="1"/>
</dbReference>
<keyword evidence="13" id="KW-1185">Reference proteome</keyword>
<comment type="catalytic activity">
    <reaction evidence="8">
        <text>N-terminal L-seryl-L-prolyl-L-lysyl-[protein] + 3 S-adenosyl-L-methionine = N-terminal N,N,N-trimethyl-L-seryl-L-prolyl-L-lysyl-[protein] + 3 S-adenosyl-L-homocysteine + 3 H(+)</text>
        <dbReference type="Rhea" id="RHEA:54724"/>
        <dbReference type="Rhea" id="RHEA-COMP:13789"/>
        <dbReference type="Rhea" id="RHEA-COMP:13973"/>
        <dbReference type="ChEBI" id="CHEBI:15378"/>
        <dbReference type="ChEBI" id="CHEBI:57856"/>
        <dbReference type="ChEBI" id="CHEBI:59789"/>
        <dbReference type="ChEBI" id="CHEBI:138061"/>
        <dbReference type="ChEBI" id="CHEBI:138317"/>
        <dbReference type="EC" id="2.1.1.244"/>
    </reaction>
</comment>
<dbReference type="SUPFAM" id="SSF53335">
    <property type="entry name" value="S-adenosyl-L-methionine-dependent methyltransferases"/>
    <property type="match status" value="1"/>
</dbReference>
<evidence type="ECO:0000313" key="12">
    <source>
        <dbReference type="EMBL" id="GMK54146.1"/>
    </source>
</evidence>
<sequence>MSADDEHSSKRVRPNVGSALRKGPPGPDFAKGVKYWDAIEASVDGVLGGFGNGPVPHIDQLSSRLFILSLLPQLATFANPLNPAPLARPQYRLTALDVGAGIGRVTNTVLLPLFDDVVLAEPVAHFIGEAHRAANSGEWRELPRMSGRIRDEAEAKELARRTAEWKRSRGKRVWFVQAGLQSLDPAFPARGHATEGLVGEALEGEGVFGEPETAVEYDVIWCQWCLGHMSHADLVAFLRRSKAALRSPTIDLGAESAAPLIIVKENCCEDGPDGRANEFLDEEDSSLTRSNGKWLEVFHEAGLQVVKEEVQHGLPDELFVVKTWALR</sequence>
<organism evidence="12 13">
    <name type="scientific">Cutaneotrichosporon spelunceum</name>
    <dbReference type="NCBI Taxonomy" id="1672016"/>
    <lineage>
        <taxon>Eukaryota</taxon>
        <taxon>Fungi</taxon>
        <taxon>Dikarya</taxon>
        <taxon>Basidiomycota</taxon>
        <taxon>Agaricomycotina</taxon>
        <taxon>Tremellomycetes</taxon>
        <taxon>Trichosporonales</taxon>
        <taxon>Trichosporonaceae</taxon>
        <taxon>Cutaneotrichosporon</taxon>
    </lineage>
</organism>
<comment type="similarity">
    <text evidence="1">Belongs to the methyltransferase superfamily. NTM1 family.</text>
</comment>
<name>A0AAD3TNJ9_9TREE</name>
<evidence type="ECO:0000256" key="2">
    <source>
        <dbReference type="ARBA" id="ARBA00022603"/>
    </source>
</evidence>
<proteinExistence type="inferred from homology"/>
<dbReference type="InterPro" id="IPR008576">
    <property type="entry name" value="MeTrfase_NTM1"/>
</dbReference>
<feature type="region of interest" description="Disordered" evidence="11">
    <location>
        <begin position="1"/>
        <end position="25"/>
    </location>
</feature>
<evidence type="ECO:0000256" key="6">
    <source>
        <dbReference type="ARBA" id="ARBA00039449"/>
    </source>
</evidence>
<reference evidence="12" key="1">
    <citation type="journal article" date="2023" name="BMC Genomics">
        <title>Chromosome-level genome assemblies of Cutaneotrichosporon spp. (Trichosporonales, Basidiomycota) reveal imbalanced evolution between nucleotide sequences and chromosome synteny.</title>
        <authorList>
            <person name="Kobayashi Y."/>
            <person name="Kayamori A."/>
            <person name="Aoki K."/>
            <person name="Shiwa Y."/>
            <person name="Matsutani M."/>
            <person name="Fujita N."/>
            <person name="Sugita T."/>
            <person name="Iwasaki W."/>
            <person name="Tanaka N."/>
            <person name="Takashima M."/>
        </authorList>
    </citation>
    <scope>NUCLEOTIDE SEQUENCE</scope>
    <source>
        <strain evidence="12">HIS016</strain>
    </source>
</reference>
<dbReference type="GO" id="GO:0071885">
    <property type="term" value="F:N-terminal protein N-methyltransferase activity"/>
    <property type="evidence" value="ECO:0007669"/>
    <property type="project" value="UniProtKB-EC"/>
</dbReference>
<gene>
    <name evidence="12" type="ORF">CspeluHIS016_0107320</name>
</gene>
<dbReference type="EC" id="2.1.1.244" evidence="5"/>
<keyword evidence="4" id="KW-0949">S-adenosyl-L-methionine</keyword>
<evidence type="ECO:0000256" key="1">
    <source>
        <dbReference type="ARBA" id="ARBA00009059"/>
    </source>
</evidence>
<evidence type="ECO:0000256" key="8">
    <source>
        <dbReference type="ARBA" id="ARBA00047306"/>
    </source>
</evidence>
<comment type="catalytic activity">
    <reaction evidence="9">
        <text>N-terminal L-prolyl-L-prolyl-L-lysyl-[protein] + 2 S-adenosyl-L-methionine = N-terminal N,N-dimethyl-L-prolyl-L-prolyl-L-lysyl-[protein] + 2 S-adenosyl-L-homocysteine + 2 H(+)</text>
        <dbReference type="Rhea" id="RHEA:54736"/>
        <dbReference type="Rhea" id="RHEA-COMP:13787"/>
        <dbReference type="Rhea" id="RHEA-COMP:13974"/>
        <dbReference type="ChEBI" id="CHEBI:15378"/>
        <dbReference type="ChEBI" id="CHEBI:57856"/>
        <dbReference type="ChEBI" id="CHEBI:59789"/>
        <dbReference type="ChEBI" id="CHEBI:138059"/>
        <dbReference type="ChEBI" id="CHEBI:138318"/>
        <dbReference type="EC" id="2.1.1.244"/>
    </reaction>
</comment>
<dbReference type="InterPro" id="IPR029063">
    <property type="entry name" value="SAM-dependent_MTases_sf"/>
</dbReference>
<dbReference type="Proteomes" id="UP001222932">
    <property type="component" value="Unassembled WGS sequence"/>
</dbReference>
<dbReference type="GO" id="GO:0032259">
    <property type="term" value="P:methylation"/>
    <property type="evidence" value="ECO:0007669"/>
    <property type="project" value="UniProtKB-KW"/>
</dbReference>
<dbReference type="AlphaFoldDB" id="A0AAD3TNJ9"/>
<keyword evidence="2" id="KW-0489">Methyltransferase</keyword>
<evidence type="ECO:0000313" key="13">
    <source>
        <dbReference type="Proteomes" id="UP001222932"/>
    </source>
</evidence>
<evidence type="ECO:0000256" key="10">
    <source>
        <dbReference type="ARBA" id="ARBA00048167"/>
    </source>
</evidence>
<dbReference type="PANTHER" id="PTHR12753">
    <property type="entry name" value="AD-003 - RELATED"/>
    <property type="match status" value="1"/>
</dbReference>
<reference evidence="12" key="2">
    <citation type="submission" date="2023-06" db="EMBL/GenBank/DDBJ databases">
        <authorList>
            <person name="Kobayashi Y."/>
            <person name="Kayamori A."/>
            <person name="Aoki K."/>
            <person name="Shiwa Y."/>
            <person name="Fujita N."/>
            <person name="Sugita T."/>
            <person name="Iwasaki W."/>
            <person name="Tanaka N."/>
            <person name="Takashima M."/>
        </authorList>
    </citation>
    <scope>NUCLEOTIDE SEQUENCE</scope>
    <source>
        <strain evidence="12">HIS016</strain>
    </source>
</reference>